<accession>A0A517L9T7</accession>
<proteinExistence type="predicted"/>
<sequence length="61" mass="7060">MRLELSASTTAPLPLDYILRKCHRFIVSTVLRKRENMGGYQPTKIEETQNSEPLIGWNAER</sequence>
<evidence type="ECO:0000256" key="1">
    <source>
        <dbReference type="SAM" id="MobiDB-lite"/>
    </source>
</evidence>
<dbReference type="AlphaFoldDB" id="A0A517L9T7"/>
<evidence type="ECO:0000313" key="3">
    <source>
        <dbReference type="Proteomes" id="UP000316270"/>
    </source>
</evidence>
<evidence type="ECO:0000313" key="2">
    <source>
        <dbReference type="EMBL" id="QDS72402.1"/>
    </source>
</evidence>
<dbReference type="EMBL" id="CP042191">
    <property type="protein sequence ID" value="QDS72402.1"/>
    <property type="molecule type" value="Genomic_DNA"/>
</dbReference>
<name>A0A517L9T7_9PEZI</name>
<reference evidence="2 3" key="1">
    <citation type="submission" date="2019-07" db="EMBL/GenBank/DDBJ databases">
        <title>Finished genome of Venturia effusa.</title>
        <authorList>
            <person name="Young C.A."/>
            <person name="Cox M.P."/>
            <person name="Ganley A.R.D."/>
            <person name="David W.J."/>
        </authorList>
    </citation>
    <scope>NUCLEOTIDE SEQUENCE [LARGE SCALE GENOMIC DNA]</scope>
    <source>
        <strain evidence="3">albino</strain>
    </source>
</reference>
<organism evidence="2 3">
    <name type="scientific">Venturia effusa</name>
    <dbReference type="NCBI Taxonomy" id="50376"/>
    <lineage>
        <taxon>Eukaryota</taxon>
        <taxon>Fungi</taxon>
        <taxon>Dikarya</taxon>
        <taxon>Ascomycota</taxon>
        <taxon>Pezizomycotina</taxon>
        <taxon>Dothideomycetes</taxon>
        <taxon>Pleosporomycetidae</taxon>
        <taxon>Venturiales</taxon>
        <taxon>Venturiaceae</taxon>
        <taxon>Venturia</taxon>
    </lineage>
</organism>
<protein>
    <submittedName>
        <fullName evidence="2">Uncharacterized protein</fullName>
    </submittedName>
</protein>
<feature type="region of interest" description="Disordered" evidence="1">
    <location>
        <begin position="37"/>
        <end position="61"/>
    </location>
</feature>
<dbReference type="Proteomes" id="UP000316270">
    <property type="component" value="Chromosome 7"/>
</dbReference>
<keyword evidence="3" id="KW-1185">Reference proteome</keyword>
<gene>
    <name evidence="2" type="ORF">FKW77_008800</name>
</gene>